<feature type="transmembrane region" description="Helical" evidence="1">
    <location>
        <begin position="20"/>
        <end position="44"/>
    </location>
</feature>
<dbReference type="EMBL" id="PYAC01000001">
    <property type="protein sequence ID" value="RAO24843.1"/>
    <property type="molecule type" value="Genomic_DNA"/>
</dbReference>
<evidence type="ECO:0000256" key="1">
    <source>
        <dbReference type="SAM" id="Phobius"/>
    </source>
</evidence>
<reference evidence="2 3" key="1">
    <citation type="submission" date="2018-03" db="EMBL/GenBank/DDBJ databases">
        <title>Defining the species Micromonospora saelicesensis and Micromonospora noduli under the framework of genomics.</title>
        <authorList>
            <person name="Riesco R."/>
            <person name="Trujillo M.E."/>
        </authorList>
    </citation>
    <scope>NUCLEOTIDE SEQUENCE [LARGE SCALE GENOMIC DNA]</scope>
    <source>
        <strain evidence="2 3">MED15</strain>
    </source>
</reference>
<evidence type="ECO:0000313" key="2">
    <source>
        <dbReference type="EMBL" id="RAO24843.1"/>
    </source>
</evidence>
<keyword evidence="3" id="KW-1185">Reference proteome</keyword>
<proteinExistence type="predicted"/>
<dbReference type="RefSeq" id="WP_146766674.1">
    <property type="nucleotide sequence ID" value="NZ_PYAC01000001.1"/>
</dbReference>
<keyword evidence="1" id="KW-1133">Transmembrane helix</keyword>
<name>A0ABX9DB54_9ACTN</name>
<gene>
    <name evidence="2" type="ORF">MED15_00601</name>
</gene>
<comment type="caution">
    <text evidence="2">The sequence shown here is derived from an EMBL/GenBank/DDBJ whole genome shotgun (WGS) entry which is preliminary data.</text>
</comment>
<evidence type="ECO:0000313" key="3">
    <source>
        <dbReference type="Proteomes" id="UP000249045"/>
    </source>
</evidence>
<keyword evidence="1" id="KW-0812">Transmembrane</keyword>
<organism evidence="2 3">
    <name type="scientific">Micromonospora noduli</name>
    <dbReference type="NCBI Taxonomy" id="709876"/>
    <lineage>
        <taxon>Bacteria</taxon>
        <taxon>Bacillati</taxon>
        <taxon>Actinomycetota</taxon>
        <taxon>Actinomycetes</taxon>
        <taxon>Micromonosporales</taxon>
        <taxon>Micromonosporaceae</taxon>
        <taxon>Micromonospora</taxon>
    </lineage>
</organism>
<dbReference type="Proteomes" id="UP000249045">
    <property type="component" value="Unassembled WGS sequence"/>
</dbReference>
<sequence>MSEEAVVIPLLAADNSAGVGPWWVSPLIALASGLLGGVFGNMFIEWYRVRTQDKRETGKRARDAGDVLTRAAVDYESAVIYGSSEEVGQSLSELMREVAPHLPDLPRRFAALLIEVEQASQYAVVFRQEVDAQEDSPELLAALDHHVLQLALLLRAQVFRWRVGRTDDEIQSARYEVFERMKKIANLAGLELVAKEGQPFGPPEL</sequence>
<accession>A0ABX9DB54</accession>
<keyword evidence="1" id="KW-0472">Membrane</keyword>
<protein>
    <submittedName>
        <fullName evidence="2">Uncharacterized protein</fullName>
    </submittedName>
</protein>